<feature type="domain" description="Putative zinc-finger" evidence="3">
    <location>
        <begin position="3"/>
        <end position="37"/>
    </location>
</feature>
<dbReference type="Proteomes" id="UP000028492">
    <property type="component" value="Chromosome"/>
</dbReference>
<dbReference type="EMBL" id="CP008953">
    <property type="protein sequence ID" value="AIG75200.1"/>
    <property type="molecule type" value="Genomic_DNA"/>
</dbReference>
<dbReference type="Pfam" id="PF13490">
    <property type="entry name" value="zf-HC2"/>
    <property type="match status" value="1"/>
</dbReference>
<keyword evidence="5" id="KW-1185">Reference proteome</keyword>
<organism evidence="4 5">
    <name type="scientific">Amycolatopsis japonica</name>
    <dbReference type="NCBI Taxonomy" id="208439"/>
    <lineage>
        <taxon>Bacteria</taxon>
        <taxon>Bacillati</taxon>
        <taxon>Actinomycetota</taxon>
        <taxon>Actinomycetes</taxon>
        <taxon>Pseudonocardiales</taxon>
        <taxon>Pseudonocardiaceae</taxon>
        <taxon>Amycolatopsis</taxon>
        <taxon>Amycolatopsis japonica group</taxon>
    </lineage>
</organism>
<dbReference type="RefSeq" id="WP_038510502.1">
    <property type="nucleotide sequence ID" value="NZ_CP008953.1"/>
</dbReference>
<feature type="transmembrane region" description="Helical" evidence="2">
    <location>
        <begin position="146"/>
        <end position="165"/>
    </location>
</feature>
<dbReference type="eggNOG" id="COG5660">
    <property type="taxonomic scope" value="Bacteria"/>
</dbReference>
<reference evidence="4 5" key="1">
    <citation type="journal article" date="2014" name="J. Biotechnol.">
        <title>Complete genome sequence of the actinobacterium Amycolatopsis japonica MG417-CF17(T) (=DSM 44213T) producing (S,S)-N,N'-ethylenediaminedisuccinic acid.</title>
        <authorList>
            <person name="Stegmann E."/>
            <person name="Albersmeier A."/>
            <person name="Spohn M."/>
            <person name="Gert H."/>
            <person name="Weber T."/>
            <person name="Wohlleben W."/>
            <person name="Kalinowski J."/>
            <person name="Ruckert C."/>
        </authorList>
    </citation>
    <scope>NUCLEOTIDE SEQUENCE [LARGE SCALE GENOMIC DNA]</scope>
    <source>
        <strain evidence="5">MG417-CF17 (DSM 44213)</strain>
    </source>
</reference>
<dbReference type="InterPro" id="IPR027383">
    <property type="entry name" value="Znf_put"/>
</dbReference>
<keyword evidence="2" id="KW-1133">Transmembrane helix</keyword>
<keyword evidence="2" id="KW-0812">Transmembrane</keyword>
<dbReference type="HOGENOM" id="CLU_081592_0_0_11"/>
<gene>
    <name evidence="4" type="ORF">AJAP_11575</name>
</gene>
<evidence type="ECO:0000256" key="1">
    <source>
        <dbReference type="SAM" id="MobiDB-lite"/>
    </source>
</evidence>
<evidence type="ECO:0000313" key="4">
    <source>
        <dbReference type="EMBL" id="AIG75200.1"/>
    </source>
</evidence>
<feature type="compositionally biased region" description="Basic residues" evidence="1">
    <location>
        <begin position="228"/>
        <end position="242"/>
    </location>
</feature>
<keyword evidence="2" id="KW-0472">Membrane</keyword>
<dbReference type="AlphaFoldDB" id="A0A075UYF4"/>
<name>A0A075UYF4_9PSEU</name>
<proteinExistence type="predicted"/>
<sequence length="242" mass="25642">MKCETCREALSARLDGETEPAPPEVVDRHVAGCAACRSWLSRAERLHRTLLLRPAPPVPDLTAVILERTPAPPSEGWPARIALALVAIAQLGLAFAQLLGVEDHTAGHGTESLIGHLSHESSAWNLAVGVGLGWAAFRTKAASGQLPALTGFVALLLALSAGDLVTGQVTAGRVLTHGLVVAGLLLLYVVNRQHRLRNRPSPATTADHPGSHSAETGHETGEAPERPRQHRGFRRPASRHVA</sequence>
<dbReference type="KEGG" id="aja:AJAP_11575"/>
<evidence type="ECO:0000313" key="5">
    <source>
        <dbReference type="Proteomes" id="UP000028492"/>
    </source>
</evidence>
<evidence type="ECO:0000259" key="3">
    <source>
        <dbReference type="Pfam" id="PF13490"/>
    </source>
</evidence>
<accession>A0A075UYF4</accession>
<feature type="region of interest" description="Disordered" evidence="1">
    <location>
        <begin position="199"/>
        <end position="242"/>
    </location>
</feature>
<feature type="compositionally biased region" description="Basic and acidic residues" evidence="1">
    <location>
        <begin position="215"/>
        <end position="227"/>
    </location>
</feature>
<evidence type="ECO:0000256" key="2">
    <source>
        <dbReference type="SAM" id="Phobius"/>
    </source>
</evidence>
<protein>
    <recommendedName>
        <fullName evidence="3">Putative zinc-finger domain-containing protein</fullName>
    </recommendedName>
</protein>
<feature type="transmembrane region" description="Helical" evidence="2">
    <location>
        <begin position="171"/>
        <end position="190"/>
    </location>
</feature>
<dbReference type="STRING" id="208439.AJAP_11575"/>